<dbReference type="PANTHER" id="PTHR12928">
    <property type="entry name" value="FRG1 PROTEIN"/>
    <property type="match status" value="1"/>
</dbReference>
<dbReference type="SUPFAM" id="SSF50405">
    <property type="entry name" value="Actin-crosslinking proteins"/>
    <property type="match status" value="1"/>
</dbReference>
<evidence type="ECO:0000256" key="2">
    <source>
        <dbReference type="ARBA" id="ARBA00010878"/>
    </source>
</evidence>
<reference evidence="5" key="1">
    <citation type="submission" date="2016-06" db="EMBL/GenBank/DDBJ databases">
        <title>Draft Genome sequence of the fungus Inonotus baumii.</title>
        <authorList>
            <person name="Zhu H."/>
            <person name="Lin W."/>
        </authorList>
    </citation>
    <scope>NUCLEOTIDE SEQUENCE</scope>
    <source>
        <strain evidence="5">821</strain>
    </source>
</reference>
<organism evidence="5 6">
    <name type="scientific">Sanghuangporus baumii</name>
    <name type="common">Phellinus baumii</name>
    <dbReference type="NCBI Taxonomy" id="108892"/>
    <lineage>
        <taxon>Eukaryota</taxon>
        <taxon>Fungi</taxon>
        <taxon>Dikarya</taxon>
        <taxon>Basidiomycota</taxon>
        <taxon>Agaricomycotina</taxon>
        <taxon>Agaricomycetes</taxon>
        <taxon>Hymenochaetales</taxon>
        <taxon>Hymenochaetaceae</taxon>
        <taxon>Sanghuangporus</taxon>
    </lineage>
</organism>
<dbReference type="GO" id="GO:0071013">
    <property type="term" value="C:catalytic step 2 spliceosome"/>
    <property type="evidence" value="ECO:0007669"/>
    <property type="project" value="TreeGrafter"/>
</dbReference>
<keyword evidence="6" id="KW-1185">Reference proteome</keyword>
<name>A0A9Q5HTZ7_SANBA</name>
<dbReference type="InterPro" id="IPR008999">
    <property type="entry name" value="Actin-crosslinking"/>
</dbReference>
<comment type="caution">
    <text evidence="5">The sequence shown here is derived from an EMBL/GenBank/DDBJ whole genome shotgun (WGS) entry which is preliminary data.</text>
</comment>
<protein>
    <recommendedName>
        <fullName evidence="7">Protein FRG1</fullName>
    </recommendedName>
</protein>
<comment type="subcellular location">
    <subcellularLocation>
        <location evidence="1">Nucleus</location>
        <location evidence="1">Nucleolus</location>
    </subcellularLocation>
</comment>
<gene>
    <name evidence="5" type="ORF">A7U60_g7097</name>
</gene>
<feature type="compositionally biased region" description="Basic and acidic residues" evidence="4">
    <location>
        <begin position="89"/>
        <end position="107"/>
    </location>
</feature>
<evidence type="ECO:0000256" key="1">
    <source>
        <dbReference type="ARBA" id="ARBA00004604"/>
    </source>
</evidence>
<keyword evidence="3" id="KW-0539">Nucleus</keyword>
<evidence type="ECO:0000313" key="6">
    <source>
        <dbReference type="Proteomes" id="UP000757232"/>
    </source>
</evidence>
<evidence type="ECO:0000256" key="3">
    <source>
        <dbReference type="ARBA" id="ARBA00023242"/>
    </source>
</evidence>
<feature type="region of interest" description="Disordered" evidence="4">
    <location>
        <begin position="1"/>
        <end position="52"/>
    </location>
</feature>
<comment type="similarity">
    <text evidence="2">Belongs to the FRG1 family.</text>
</comment>
<dbReference type="GO" id="GO:0005730">
    <property type="term" value="C:nucleolus"/>
    <property type="evidence" value="ECO:0007669"/>
    <property type="project" value="UniProtKB-SubCell"/>
</dbReference>
<sequence>MLTKLRFKGEKPKKKRKHPEYEEDGEPGPSRWRQRRGDDDEEDDGDGDTWVLPDRVEEIRGPVFIVHPSDPAPVCVAFDATRGRAVLHSFDKDKDKDREKEKDKEEKEDGESGGGGGGVLSKTPADVSQVWVATRVAGSDTLTLRTGIPSSTGSGETKFLSCSEHGVVSAFREARGPQESWTPVILPDGMVAFQNVYEKYLGLDEVAGGGRMLRGDAEEVGFNERFWVKVQSKFKKEAGEEERKKREGERKAKIDEAGTNRVYQAWGQGRSIVSKDDKKELKKARKEGKLAEALLDRRAKLKSDRFC</sequence>
<dbReference type="GO" id="GO:0051015">
    <property type="term" value="F:actin filament binding"/>
    <property type="evidence" value="ECO:0007669"/>
    <property type="project" value="TreeGrafter"/>
</dbReference>
<evidence type="ECO:0000256" key="4">
    <source>
        <dbReference type="SAM" id="MobiDB-lite"/>
    </source>
</evidence>
<dbReference type="PANTHER" id="PTHR12928:SF0">
    <property type="entry name" value="FSHD REGION GENE 1"/>
    <property type="match status" value="1"/>
</dbReference>
<proteinExistence type="inferred from homology"/>
<dbReference type="InterPro" id="IPR010414">
    <property type="entry name" value="FRG1"/>
</dbReference>
<dbReference type="CDD" id="cd23339">
    <property type="entry name" value="beta-trefoil_FSCN_fungal_FRG1-like"/>
    <property type="match status" value="1"/>
</dbReference>
<dbReference type="Proteomes" id="UP000757232">
    <property type="component" value="Unassembled WGS sequence"/>
</dbReference>
<dbReference type="Pfam" id="PF06229">
    <property type="entry name" value="FRG1"/>
    <property type="match status" value="1"/>
</dbReference>
<evidence type="ECO:0008006" key="7">
    <source>
        <dbReference type="Google" id="ProtNLM"/>
    </source>
</evidence>
<dbReference type="Gene3D" id="2.80.10.50">
    <property type="match status" value="1"/>
</dbReference>
<dbReference type="EMBL" id="LNZH02000206">
    <property type="protein sequence ID" value="OCB85963.1"/>
    <property type="molecule type" value="Genomic_DNA"/>
</dbReference>
<dbReference type="OrthoDB" id="5539371at2759"/>
<accession>A0A9Q5HTZ7</accession>
<evidence type="ECO:0000313" key="5">
    <source>
        <dbReference type="EMBL" id="OCB85963.1"/>
    </source>
</evidence>
<feature type="region of interest" description="Disordered" evidence="4">
    <location>
        <begin position="89"/>
        <end position="124"/>
    </location>
</feature>
<dbReference type="AlphaFoldDB" id="A0A9Q5HTZ7"/>